<sequence length="14" mass="1629">MSVVSNSLYVRFLN</sequence>
<organism evidence="1">
    <name type="scientific">Anguilla anguilla</name>
    <name type="common">European freshwater eel</name>
    <name type="synonym">Muraena anguilla</name>
    <dbReference type="NCBI Taxonomy" id="7936"/>
    <lineage>
        <taxon>Eukaryota</taxon>
        <taxon>Metazoa</taxon>
        <taxon>Chordata</taxon>
        <taxon>Craniata</taxon>
        <taxon>Vertebrata</taxon>
        <taxon>Euteleostomi</taxon>
        <taxon>Actinopterygii</taxon>
        <taxon>Neopterygii</taxon>
        <taxon>Teleostei</taxon>
        <taxon>Anguilliformes</taxon>
        <taxon>Anguillidae</taxon>
        <taxon>Anguilla</taxon>
    </lineage>
</organism>
<protein>
    <submittedName>
        <fullName evidence="1">Uncharacterized protein</fullName>
    </submittedName>
</protein>
<reference evidence="1" key="2">
    <citation type="journal article" date="2015" name="Fish Shellfish Immunol.">
        <title>Early steps in the European eel (Anguilla anguilla)-Vibrio vulnificus interaction in the gills: Role of the RtxA13 toxin.</title>
        <authorList>
            <person name="Callol A."/>
            <person name="Pajuelo D."/>
            <person name="Ebbesson L."/>
            <person name="Teles M."/>
            <person name="MacKenzie S."/>
            <person name="Amaro C."/>
        </authorList>
    </citation>
    <scope>NUCLEOTIDE SEQUENCE</scope>
</reference>
<accession>A0A0E9TRG6</accession>
<proteinExistence type="predicted"/>
<dbReference type="EMBL" id="GBXM01052406">
    <property type="protein sequence ID" value="JAH56171.1"/>
    <property type="molecule type" value="Transcribed_RNA"/>
</dbReference>
<name>A0A0E9TRG6_ANGAN</name>
<reference evidence="1" key="1">
    <citation type="submission" date="2014-11" db="EMBL/GenBank/DDBJ databases">
        <authorList>
            <person name="Amaro Gonzalez C."/>
        </authorList>
    </citation>
    <scope>NUCLEOTIDE SEQUENCE</scope>
</reference>
<evidence type="ECO:0000313" key="1">
    <source>
        <dbReference type="EMBL" id="JAH56171.1"/>
    </source>
</evidence>